<protein>
    <recommendedName>
        <fullName evidence="6">Prokaryotic-type class I peptide chain release factors domain-containing protein</fullName>
    </recommendedName>
</protein>
<evidence type="ECO:0000259" key="6">
    <source>
        <dbReference type="Pfam" id="PF00472"/>
    </source>
</evidence>
<evidence type="ECO:0000313" key="8">
    <source>
        <dbReference type="Proteomes" id="UP000886653"/>
    </source>
</evidence>
<reference evidence="7" key="1">
    <citation type="submission" date="2013-11" db="EMBL/GenBank/DDBJ databases">
        <title>Genome sequence of the fusiform rust pathogen reveals effectors for host alternation and coevolution with pine.</title>
        <authorList>
            <consortium name="DOE Joint Genome Institute"/>
            <person name="Smith K."/>
            <person name="Pendleton A."/>
            <person name="Kubisiak T."/>
            <person name="Anderson C."/>
            <person name="Salamov A."/>
            <person name="Aerts A."/>
            <person name="Riley R."/>
            <person name="Clum A."/>
            <person name="Lindquist E."/>
            <person name="Ence D."/>
            <person name="Campbell M."/>
            <person name="Kronenberg Z."/>
            <person name="Feau N."/>
            <person name="Dhillon B."/>
            <person name="Hamelin R."/>
            <person name="Burleigh J."/>
            <person name="Smith J."/>
            <person name="Yandell M."/>
            <person name="Nelson C."/>
            <person name="Grigoriev I."/>
            <person name="Davis J."/>
        </authorList>
    </citation>
    <scope>NUCLEOTIDE SEQUENCE</scope>
    <source>
        <strain evidence="7">G11</strain>
    </source>
</reference>
<evidence type="ECO:0000313" key="7">
    <source>
        <dbReference type="EMBL" id="KAG0144567.1"/>
    </source>
</evidence>
<dbReference type="OrthoDB" id="277888at2759"/>
<comment type="similarity">
    <text evidence="2">Belongs to the prokaryotic/mitochondrial release factor family.</text>
</comment>
<evidence type="ECO:0000256" key="2">
    <source>
        <dbReference type="ARBA" id="ARBA00010835"/>
    </source>
</evidence>
<feature type="compositionally biased region" description="Basic and acidic residues" evidence="5">
    <location>
        <begin position="57"/>
        <end position="78"/>
    </location>
</feature>
<dbReference type="GO" id="GO:0003747">
    <property type="term" value="F:translation release factor activity"/>
    <property type="evidence" value="ECO:0007669"/>
    <property type="project" value="InterPro"/>
</dbReference>
<dbReference type="EMBL" id="MU167293">
    <property type="protein sequence ID" value="KAG0144567.1"/>
    <property type="molecule type" value="Genomic_DNA"/>
</dbReference>
<dbReference type="AlphaFoldDB" id="A0A9P6NFC7"/>
<evidence type="ECO:0000256" key="1">
    <source>
        <dbReference type="ARBA" id="ARBA00004173"/>
    </source>
</evidence>
<evidence type="ECO:0000256" key="3">
    <source>
        <dbReference type="ARBA" id="ARBA00022946"/>
    </source>
</evidence>
<organism evidence="7 8">
    <name type="scientific">Cronartium quercuum f. sp. fusiforme G11</name>
    <dbReference type="NCBI Taxonomy" id="708437"/>
    <lineage>
        <taxon>Eukaryota</taxon>
        <taxon>Fungi</taxon>
        <taxon>Dikarya</taxon>
        <taxon>Basidiomycota</taxon>
        <taxon>Pucciniomycotina</taxon>
        <taxon>Pucciniomycetes</taxon>
        <taxon>Pucciniales</taxon>
        <taxon>Coleosporiaceae</taxon>
        <taxon>Cronartium</taxon>
    </lineage>
</organism>
<comment type="subcellular location">
    <subcellularLocation>
        <location evidence="1">Mitochondrion</location>
    </subcellularLocation>
</comment>
<keyword evidence="4" id="KW-0496">Mitochondrion</keyword>
<dbReference type="SUPFAM" id="SSF75620">
    <property type="entry name" value="Release factor"/>
    <property type="match status" value="1"/>
</dbReference>
<dbReference type="PANTHER" id="PTHR46203">
    <property type="entry name" value="PROBABLE PEPTIDE CHAIN RELEASE FACTOR C12ORF65"/>
    <property type="match status" value="1"/>
</dbReference>
<dbReference type="Pfam" id="PF00472">
    <property type="entry name" value="RF-1"/>
    <property type="match status" value="1"/>
</dbReference>
<evidence type="ECO:0000256" key="4">
    <source>
        <dbReference type="ARBA" id="ARBA00023128"/>
    </source>
</evidence>
<accession>A0A9P6NFC7</accession>
<name>A0A9P6NFC7_9BASI</name>
<gene>
    <name evidence="7" type="ORF">CROQUDRAFT_18426</name>
</gene>
<dbReference type="InterPro" id="IPR052405">
    <property type="entry name" value="Mito_Transl_Release_Factor"/>
</dbReference>
<proteinExistence type="inferred from homology"/>
<sequence>RFQPPKPPKPAYIPESDLIEDFVRGSGPGGQSINKTNISVSLIHKPTGIRVQCHAQRSRESNRKEARKILREKVVYSH</sequence>
<dbReference type="Proteomes" id="UP000886653">
    <property type="component" value="Unassembled WGS sequence"/>
</dbReference>
<dbReference type="GO" id="GO:0005739">
    <property type="term" value="C:mitochondrion"/>
    <property type="evidence" value="ECO:0007669"/>
    <property type="project" value="UniProtKB-SubCell"/>
</dbReference>
<feature type="non-terminal residue" evidence="7">
    <location>
        <position position="1"/>
    </location>
</feature>
<feature type="domain" description="Prokaryotic-type class I peptide chain release factors" evidence="6">
    <location>
        <begin position="12"/>
        <end position="74"/>
    </location>
</feature>
<dbReference type="PANTHER" id="PTHR46203:SF1">
    <property type="entry name" value="MITOCHONDRIAL TRANSLATION RELEASE FACTOR IN RESCUE"/>
    <property type="match status" value="1"/>
</dbReference>
<keyword evidence="8" id="KW-1185">Reference proteome</keyword>
<comment type="caution">
    <text evidence="7">The sequence shown here is derived from an EMBL/GenBank/DDBJ whole genome shotgun (WGS) entry which is preliminary data.</text>
</comment>
<feature type="region of interest" description="Disordered" evidence="5">
    <location>
        <begin position="52"/>
        <end position="78"/>
    </location>
</feature>
<keyword evidence="3" id="KW-0809">Transit peptide</keyword>
<dbReference type="InterPro" id="IPR000352">
    <property type="entry name" value="Pep_chain_release_fac_I"/>
</dbReference>
<dbReference type="GO" id="GO:0032543">
    <property type="term" value="P:mitochondrial translation"/>
    <property type="evidence" value="ECO:0007669"/>
    <property type="project" value="UniProtKB-ARBA"/>
</dbReference>
<dbReference type="Gene3D" id="3.30.160.20">
    <property type="match status" value="1"/>
</dbReference>
<feature type="non-terminal residue" evidence="7">
    <location>
        <position position="78"/>
    </location>
</feature>
<dbReference type="InterPro" id="IPR045853">
    <property type="entry name" value="Pep_chain_release_fac_I_sf"/>
</dbReference>
<evidence type="ECO:0000256" key="5">
    <source>
        <dbReference type="SAM" id="MobiDB-lite"/>
    </source>
</evidence>